<dbReference type="GO" id="GO:0071973">
    <property type="term" value="P:bacterial-type flagellum-dependent cell motility"/>
    <property type="evidence" value="ECO:0007669"/>
    <property type="project" value="InterPro"/>
</dbReference>
<evidence type="ECO:0000256" key="7">
    <source>
        <dbReference type="ARBA" id="ARBA00022729"/>
    </source>
</evidence>
<evidence type="ECO:0008006" key="15">
    <source>
        <dbReference type="Google" id="ProtNLM"/>
    </source>
</evidence>
<dbReference type="PANTHER" id="PTHR34933">
    <property type="entry name" value="FLAGELLAR L-RING PROTEIN"/>
    <property type="match status" value="1"/>
</dbReference>
<reference evidence="13 14" key="1">
    <citation type="submission" date="2020-01" db="EMBL/GenBank/DDBJ databases">
        <title>Dynamics of blaIMP-6 dissemination in carbapenem resistant Enterobacteriacea isolated from regional surveillance in Osaka, Japan.</title>
        <authorList>
            <person name="Abe R."/>
            <person name="Akeda Y."/>
            <person name="Sugawara Y."/>
            <person name="Yamamoto N."/>
            <person name="Tomono K."/>
            <person name="Takeuchi D."/>
            <person name="Kawahara R."/>
            <person name="Hamada S."/>
        </authorList>
    </citation>
    <scope>NUCLEOTIDE SEQUENCE [LARGE SCALE GENOMIC DNA]</scope>
    <source>
        <strain evidence="13 14">E300</strain>
    </source>
</reference>
<comment type="function">
    <text evidence="1">Assembles around the rod to form the L-ring and probably protects the motor/basal body from shearing forces during rotation.</text>
</comment>
<proteinExistence type="inferred from homology"/>
<evidence type="ECO:0000313" key="14">
    <source>
        <dbReference type="Proteomes" id="UP000467488"/>
    </source>
</evidence>
<evidence type="ECO:0000256" key="12">
    <source>
        <dbReference type="ARBA" id="ARBA00023288"/>
    </source>
</evidence>
<evidence type="ECO:0000256" key="5">
    <source>
        <dbReference type="ARBA" id="ARBA00006929"/>
    </source>
</evidence>
<evidence type="ECO:0000256" key="8">
    <source>
        <dbReference type="ARBA" id="ARBA00023136"/>
    </source>
</evidence>
<dbReference type="EMBL" id="AP022360">
    <property type="protein sequence ID" value="BBU86381.1"/>
    <property type="molecule type" value="Genomic_DNA"/>
</dbReference>
<dbReference type="Pfam" id="PF02107">
    <property type="entry name" value="FlgH"/>
    <property type="match status" value="1"/>
</dbReference>
<name>A0A8S0G2C9_ECOLX</name>
<evidence type="ECO:0000256" key="3">
    <source>
        <dbReference type="ARBA" id="ARBA00004442"/>
    </source>
</evidence>
<keyword evidence="7" id="KW-0732">Signal</keyword>
<dbReference type="PRINTS" id="PR01008">
    <property type="entry name" value="FLGLRINGFLGH"/>
</dbReference>
<keyword evidence="9" id="KW-0564">Palmitate</keyword>
<dbReference type="PANTHER" id="PTHR34933:SF1">
    <property type="entry name" value="FLAGELLAR L-RING PROTEIN"/>
    <property type="match status" value="1"/>
</dbReference>
<dbReference type="GO" id="GO:0009427">
    <property type="term" value="C:bacterial-type flagellum basal body, distal rod, L ring"/>
    <property type="evidence" value="ECO:0007669"/>
    <property type="project" value="InterPro"/>
</dbReference>
<comment type="subcellular location">
    <subcellularLocation>
        <location evidence="2">Bacterial flagellum basal body</location>
    </subcellularLocation>
    <subcellularLocation>
        <location evidence="3">Cell outer membrane</location>
    </subcellularLocation>
    <subcellularLocation>
        <location evidence="4">Membrane</location>
        <topology evidence="4">Lipid-anchor</topology>
    </subcellularLocation>
</comment>
<evidence type="ECO:0000256" key="11">
    <source>
        <dbReference type="ARBA" id="ARBA00023237"/>
    </source>
</evidence>
<evidence type="ECO:0000256" key="2">
    <source>
        <dbReference type="ARBA" id="ARBA00004117"/>
    </source>
</evidence>
<evidence type="ECO:0000256" key="10">
    <source>
        <dbReference type="ARBA" id="ARBA00023143"/>
    </source>
</evidence>
<dbReference type="Proteomes" id="UP000467488">
    <property type="component" value="Chromosome"/>
</dbReference>
<keyword evidence="12" id="KW-0449">Lipoprotein</keyword>
<dbReference type="AlphaFoldDB" id="A0A8S0G2C9"/>
<evidence type="ECO:0000256" key="1">
    <source>
        <dbReference type="ARBA" id="ARBA00002591"/>
    </source>
</evidence>
<evidence type="ECO:0000313" key="13">
    <source>
        <dbReference type="EMBL" id="BBU86381.1"/>
    </source>
</evidence>
<dbReference type="GO" id="GO:0009279">
    <property type="term" value="C:cell outer membrane"/>
    <property type="evidence" value="ECO:0007669"/>
    <property type="project" value="UniProtKB-SubCell"/>
</dbReference>
<accession>A0A8S0G2C9</accession>
<sequence>MQPNGILEIRGEKWLTLNQGDEYIRLSGLVRADDIQNDNSVSSQRIADARISYAGRGALSDANAAGWLTRLFNHPLFPI</sequence>
<comment type="subunit">
    <text evidence="6">The basal body constitutes a major portion of the flagellar organelle and consists of four rings (L,P,S, and M) mounted on a central rod.</text>
</comment>
<evidence type="ECO:0000256" key="4">
    <source>
        <dbReference type="ARBA" id="ARBA00004635"/>
    </source>
</evidence>
<organism evidence="13 14">
    <name type="scientific">Escherichia coli</name>
    <dbReference type="NCBI Taxonomy" id="562"/>
    <lineage>
        <taxon>Bacteria</taxon>
        <taxon>Pseudomonadati</taxon>
        <taxon>Pseudomonadota</taxon>
        <taxon>Gammaproteobacteria</taxon>
        <taxon>Enterobacterales</taxon>
        <taxon>Enterobacteriaceae</taxon>
        <taxon>Escherichia</taxon>
    </lineage>
</organism>
<gene>
    <name evidence="13" type="ORF">EIMP300_77810</name>
</gene>
<evidence type="ECO:0000256" key="9">
    <source>
        <dbReference type="ARBA" id="ARBA00023139"/>
    </source>
</evidence>
<comment type="similarity">
    <text evidence="5">Belongs to the FlgH family.</text>
</comment>
<keyword evidence="10" id="KW-0975">Bacterial flagellum</keyword>
<protein>
    <recommendedName>
        <fullName evidence="15">Flagellar basal body L-ring protein</fullName>
    </recommendedName>
</protein>
<keyword evidence="11" id="KW-0998">Cell outer membrane</keyword>
<evidence type="ECO:0000256" key="6">
    <source>
        <dbReference type="ARBA" id="ARBA00011439"/>
    </source>
</evidence>
<dbReference type="InterPro" id="IPR000527">
    <property type="entry name" value="Flag_Lring"/>
</dbReference>
<keyword evidence="8" id="KW-0472">Membrane</keyword>
<dbReference type="GO" id="GO:0003774">
    <property type="term" value="F:cytoskeletal motor activity"/>
    <property type="evidence" value="ECO:0007669"/>
    <property type="project" value="InterPro"/>
</dbReference>